<keyword evidence="5" id="KW-1003">Cell membrane</keyword>
<evidence type="ECO:0000313" key="11">
    <source>
        <dbReference type="EMBL" id="MBM6949045.1"/>
    </source>
</evidence>
<sequence length="445" mass="48353">MDTNEFIKRPVREIFFRYLIPAICGTMVTSIYVLADTIIVGKRLGETALAALNIALPIYNVFFGLGLLCGVGGSVLMSICRGKGRKEEGNACFSAALLLNLGLFLICLIPCTVFMEDLAWFLGGTQETMPYIMDYIPYIIWGMGTYFCSSFLQTFIRNDGAPKLAMCGVIAGGVINIILDIVFVFPMDMGMAGAAIATVIGSGTTVAILCTHFFSKKNQLRFSLKGFRPVFVGRIFANGFTSFVIEAASGFTIFFFNLQLIRYLGNTGVTVYGVISNTALVVICLCKGVEQAAQPILSINHGAGQRERILKVQSLSLRTSLVICAVPVILGLVVPNFFTRIFLTPGEEILHLAAPAVRIYFTGFLFLGVNMVFICYFQAVAKSVQSLTLCLMRGCVLVIAFAWALPLAFGSTGIWLAFPAAELVTMGTGLLLYRRDLASTRPVAD</sequence>
<evidence type="ECO:0000256" key="9">
    <source>
        <dbReference type="ARBA" id="ARBA00023251"/>
    </source>
</evidence>
<accession>A0A939BHD6</accession>
<keyword evidence="9" id="KW-0046">Antibiotic resistance</keyword>
<dbReference type="PANTHER" id="PTHR43823">
    <property type="entry name" value="SPORULATION PROTEIN YKVU"/>
    <property type="match status" value="1"/>
</dbReference>
<keyword evidence="4" id="KW-0813">Transport</keyword>
<evidence type="ECO:0000256" key="5">
    <source>
        <dbReference type="ARBA" id="ARBA00022475"/>
    </source>
</evidence>
<dbReference type="GO" id="GO:0015297">
    <property type="term" value="F:antiporter activity"/>
    <property type="evidence" value="ECO:0007669"/>
    <property type="project" value="InterPro"/>
</dbReference>
<evidence type="ECO:0000256" key="7">
    <source>
        <dbReference type="ARBA" id="ARBA00022989"/>
    </source>
</evidence>
<dbReference type="PIRSF" id="PIRSF006603">
    <property type="entry name" value="DinF"/>
    <property type="match status" value="1"/>
</dbReference>
<reference evidence="11" key="2">
    <citation type="journal article" date="2021" name="Sci. Rep.">
        <title>The distribution of antibiotic resistance genes in chicken gut microbiota commensals.</title>
        <authorList>
            <person name="Juricova H."/>
            <person name="Matiasovicova J."/>
            <person name="Kubasova T."/>
            <person name="Cejkova D."/>
            <person name="Rychlik I."/>
        </authorList>
    </citation>
    <scope>NUCLEOTIDE SEQUENCE</scope>
    <source>
        <strain evidence="11">An582</strain>
    </source>
</reference>
<comment type="subcellular location">
    <subcellularLocation>
        <location evidence="1">Cell membrane</location>
        <topology evidence="1">Multi-pass membrane protein</topology>
    </subcellularLocation>
</comment>
<feature type="transmembrane region" description="Helical" evidence="10">
    <location>
        <begin position="135"/>
        <end position="152"/>
    </location>
</feature>
<keyword evidence="8 10" id="KW-0472">Membrane</keyword>
<comment type="similarity">
    <text evidence="2">Belongs to the multi antimicrobial extrusion (MATE) (TC 2.A.66.1) family. MepA subfamily.</text>
</comment>
<dbReference type="InterPro" id="IPR002528">
    <property type="entry name" value="MATE_fam"/>
</dbReference>
<keyword evidence="7 10" id="KW-1133">Transmembrane helix</keyword>
<feature type="transmembrane region" description="Helical" evidence="10">
    <location>
        <begin position="358"/>
        <end position="377"/>
    </location>
</feature>
<evidence type="ECO:0000256" key="2">
    <source>
        <dbReference type="ARBA" id="ARBA00008417"/>
    </source>
</evidence>
<dbReference type="InterPro" id="IPR045070">
    <property type="entry name" value="MATE_MepA-like"/>
</dbReference>
<dbReference type="RefSeq" id="WP_204907046.1">
    <property type="nucleotide sequence ID" value="NZ_JACJKS010000016.1"/>
</dbReference>
<name>A0A939BHD6_9CLOT</name>
<organism evidence="11 12">
    <name type="scientific">Mordavella massiliensis</name>
    <dbReference type="NCBI Taxonomy" id="1871024"/>
    <lineage>
        <taxon>Bacteria</taxon>
        <taxon>Bacillati</taxon>
        <taxon>Bacillota</taxon>
        <taxon>Clostridia</taxon>
        <taxon>Eubacteriales</taxon>
        <taxon>Clostridiaceae</taxon>
        <taxon>Mordavella</taxon>
    </lineage>
</organism>
<feature type="transmembrane region" description="Helical" evidence="10">
    <location>
        <begin position="15"/>
        <end position="34"/>
    </location>
</feature>
<dbReference type="GO" id="GO:0005886">
    <property type="term" value="C:plasma membrane"/>
    <property type="evidence" value="ECO:0007669"/>
    <property type="project" value="UniProtKB-SubCell"/>
</dbReference>
<feature type="transmembrane region" description="Helical" evidence="10">
    <location>
        <begin position="191"/>
        <end position="214"/>
    </location>
</feature>
<dbReference type="PANTHER" id="PTHR43823:SF4">
    <property type="entry name" value="SPORULATION PROTEIN YKVU"/>
    <property type="match status" value="1"/>
</dbReference>
<dbReference type="InterPro" id="IPR051327">
    <property type="entry name" value="MATE_MepA_subfamily"/>
</dbReference>
<feature type="transmembrane region" description="Helical" evidence="10">
    <location>
        <begin position="54"/>
        <end position="79"/>
    </location>
</feature>
<comment type="caution">
    <text evidence="11">The sequence shown here is derived from an EMBL/GenBank/DDBJ whole genome shotgun (WGS) entry which is preliminary data.</text>
</comment>
<dbReference type="CDD" id="cd13143">
    <property type="entry name" value="MATE_MepA_like"/>
    <property type="match status" value="1"/>
</dbReference>
<evidence type="ECO:0000256" key="8">
    <source>
        <dbReference type="ARBA" id="ARBA00023136"/>
    </source>
</evidence>
<evidence type="ECO:0000256" key="4">
    <source>
        <dbReference type="ARBA" id="ARBA00022448"/>
    </source>
</evidence>
<evidence type="ECO:0000256" key="3">
    <source>
        <dbReference type="ARBA" id="ARBA00022106"/>
    </source>
</evidence>
<dbReference type="AlphaFoldDB" id="A0A939BHD6"/>
<dbReference type="InterPro" id="IPR048279">
    <property type="entry name" value="MdtK-like"/>
</dbReference>
<feature type="transmembrane region" description="Helical" evidence="10">
    <location>
        <begin position="315"/>
        <end position="338"/>
    </location>
</feature>
<dbReference type="GO" id="GO:0046677">
    <property type="term" value="P:response to antibiotic"/>
    <property type="evidence" value="ECO:0007669"/>
    <property type="project" value="UniProtKB-KW"/>
</dbReference>
<evidence type="ECO:0000313" key="12">
    <source>
        <dbReference type="Proteomes" id="UP000705508"/>
    </source>
</evidence>
<dbReference type="Proteomes" id="UP000705508">
    <property type="component" value="Unassembled WGS sequence"/>
</dbReference>
<feature type="transmembrane region" description="Helical" evidence="10">
    <location>
        <begin position="389"/>
        <end position="408"/>
    </location>
</feature>
<evidence type="ECO:0000256" key="10">
    <source>
        <dbReference type="SAM" id="Phobius"/>
    </source>
</evidence>
<dbReference type="EMBL" id="JACJKS010000016">
    <property type="protein sequence ID" value="MBM6949045.1"/>
    <property type="molecule type" value="Genomic_DNA"/>
</dbReference>
<keyword evidence="6 10" id="KW-0812">Transmembrane</keyword>
<proteinExistence type="inferred from homology"/>
<evidence type="ECO:0000256" key="1">
    <source>
        <dbReference type="ARBA" id="ARBA00004651"/>
    </source>
</evidence>
<feature type="transmembrane region" description="Helical" evidence="10">
    <location>
        <begin position="235"/>
        <end position="257"/>
    </location>
</feature>
<dbReference type="GO" id="GO:0042910">
    <property type="term" value="F:xenobiotic transmembrane transporter activity"/>
    <property type="evidence" value="ECO:0007669"/>
    <property type="project" value="InterPro"/>
</dbReference>
<protein>
    <recommendedName>
        <fullName evidence="3">Multidrug export protein MepA</fullName>
    </recommendedName>
</protein>
<dbReference type="Pfam" id="PF01554">
    <property type="entry name" value="MatE"/>
    <property type="match status" value="2"/>
</dbReference>
<reference evidence="11" key="1">
    <citation type="submission" date="2020-08" db="EMBL/GenBank/DDBJ databases">
        <authorList>
            <person name="Cejkova D."/>
            <person name="Kubasova T."/>
            <person name="Jahodarova E."/>
            <person name="Rychlik I."/>
        </authorList>
    </citation>
    <scope>NUCLEOTIDE SEQUENCE</scope>
    <source>
        <strain evidence="11">An582</strain>
    </source>
</reference>
<feature type="transmembrane region" description="Helical" evidence="10">
    <location>
        <begin position="414"/>
        <end position="433"/>
    </location>
</feature>
<feature type="transmembrane region" description="Helical" evidence="10">
    <location>
        <begin position="164"/>
        <end position="185"/>
    </location>
</feature>
<gene>
    <name evidence="11" type="ORF">H6A20_10315</name>
</gene>
<feature type="transmembrane region" description="Helical" evidence="10">
    <location>
        <begin position="91"/>
        <end position="115"/>
    </location>
</feature>
<feature type="transmembrane region" description="Helical" evidence="10">
    <location>
        <begin position="269"/>
        <end position="289"/>
    </location>
</feature>
<evidence type="ECO:0000256" key="6">
    <source>
        <dbReference type="ARBA" id="ARBA00022692"/>
    </source>
</evidence>